<name>B7KE87_GLOC7</name>
<evidence type="ECO:0000313" key="2">
    <source>
        <dbReference type="Proteomes" id="UP000002384"/>
    </source>
</evidence>
<evidence type="ECO:0000313" key="1">
    <source>
        <dbReference type="EMBL" id="ACK73205.1"/>
    </source>
</evidence>
<dbReference type="RefSeq" id="WP_015956787.1">
    <property type="nucleotide sequence ID" value="NC_011729.1"/>
</dbReference>
<dbReference type="EMBL" id="CP001291">
    <property type="protein sequence ID" value="ACK73205.1"/>
    <property type="molecule type" value="Genomic_DNA"/>
</dbReference>
<dbReference type="OrthoDB" id="571920at2"/>
<dbReference type="Proteomes" id="UP000002384">
    <property type="component" value="Chromosome"/>
</dbReference>
<reference evidence="2" key="1">
    <citation type="journal article" date="2011" name="MBio">
        <title>Novel metabolic attributes of the genus Cyanothece, comprising a group of unicellular nitrogen-fixing Cyanobacteria.</title>
        <authorList>
            <person name="Bandyopadhyay A."/>
            <person name="Elvitigala T."/>
            <person name="Welsh E."/>
            <person name="Stockel J."/>
            <person name="Liberton M."/>
            <person name="Min H."/>
            <person name="Sherman L.A."/>
            <person name="Pakrasi H.B."/>
        </authorList>
    </citation>
    <scope>NUCLEOTIDE SEQUENCE [LARGE SCALE GENOMIC DNA]</scope>
    <source>
        <strain evidence="2">PCC 7424</strain>
    </source>
</reference>
<protein>
    <recommendedName>
        <fullName evidence="3">Nitrogen fixation protein</fullName>
    </recommendedName>
</protein>
<dbReference type="HOGENOM" id="CLU_133270_0_0_3"/>
<evidence type="ECO:0008006" key="3">
    <source>
        <dbReference type="Google" id="ProtNLM"/>
    </source>
</evidence>
<dbReference type="KEGG" id="cyc:PCC7424_4848"/>
<keyword evidence="2" id="KW-1185">Reference proteome</keyword>
<dbReference type="AlphaFoldDB" id="B7KE87"/>
<sequence>MKNNSDQNSPLCPSARPEIEGSRVFGIITGTVENPHVTYLKQSLPVTEELMAMSAPVTPTEVFRTAAPCIQNGCRHFDGQNCRLAMRVVEQLTVVEEHLPPCSIRKECRWFQQEGKAACLRCPQVITDNYNASDLVRQVATGIINNE</sequence>
<dbReference type="STRING" id="65393.PCC7424_4848"/>
<gene>
    <name evidence="1" type="ordered locus">PCC7424_4848</name>
</gene>
<proteinExistence type="predicted"/>
<dbReference type="eggNOG" id="ENOG5031ANF">
    <property type="taxonomic scope" value="Bacteria"/>
</dbReference>
<organism evidence="1 2">
    <name type="scientific">Gloeothece citriformis (strain PCC 7424)</name>
    <name type="common">Cyanothece sp. (strain PCC 7424)</name>
    <dbReference type="NCBI Taxonomy" id="65393"/>
    <lineage>
        <taxon>Bacteria</taxon>
        <taxon>Bacillati</taxon>
        <taxon>Cyanobacteriota</taxon>
        <taxon>Cyanophyceae</taxon>
        <taxon>Oscillatoriophycideae</taxon>
        <taxon>Chroococcales</taxon>
        <taxon>Aphanothecaceae</taxon>
        <taxon>Gloeothece</taxon>
        <taxon>Gloeothece citriformis</taxon>
    </lineage>
</organism>
<accession>B7KE87</accession>